<feature type="compositionally biased region" description="Polar residues" evidence="3">
    <location>
        <begin position="269"/>
        <end position="280"/>
    </location>
</feature>
<organism evidence="4 5">
    <name type="scientific">Mytilus galloprovincialis</name>
    <name type="common">Mediterranean mussel</name>
    <dbReference type="NCBI Taxonomy" id="29158"/>
    <lineage>
        <taxon>Eukaryota</taxon>
        <taxon>Metazoa</taxon>
        <taxon>Spiralia</taxon>
        <taxon>Lophotrochozoa</taxon>
        <taxon>Mollusca</taxon>
        <taxon>Bivalvia</taxon>
        <taxon>Autobranchia</taxon>
        <taxon>Pteriomorphia</taxon>
        <taxon>Mytilida</taxon>
        <taxon>Mytiloidea</taxon>
        <taxon>Mytilidae</taxon>
        <taxon>Mytilinae</taxon>
        <taxon>Mytilus</taxon>
    </lineage>
</organism>
<dbReference type="Proteomes" id="UP000596742">
    <property type="component" value="Unassembled WGS sequence"/>
</dbReference>
<dbReference type="OrthoDB" id="2445127at2759"/>
<name>A0A8B6DKF9_MYTGA</name>
<evidence type="ECO:0000256" key="3">
    <source>
        <dbReference type="SAM" id="MobiDB-lite"/>
    </source>
</evidence>
<gene>
    <name evidence="4" type="ORF">MGAL_10B017913</name>
</gene>
<dbReference type="PANTHER" id="PTHR16294">
    <property type="entry name" value="DYSTROBREVIN BINDING PROTEIN 1 DYSBINDIN"/>
    <property type="match status" value="1"/>
</dbReference>
<keyword evidence="5" id="KW-1185">Reference proteome</keyword>
<proteinExistence type="inferred from homology"/>
<evidence type="ECO:0000256" key="2">
    <source>
        <dbReference type="SAM" id="Coils"/>
    </source>
</evidence>
<dbReference type="AlphaFoldDB" id="A0A8B6DKF9"/>
<dbReference type="GO" id="GO:0005737">
    <property type="term" value="C:cytoplasm"/>
    <property type="evidence" value="ECO:0007669"/>
    <property type="project" value="InterPro"/>
</dbReference>
<evidence type="ECO:0000313" key="4">
    <source>
        <dbReference type="EMBL" id="VDI20474.1"/>
    </source>
</evidence>
<evidence type="ECO:0000313" key="5">
    <source>
        <dbReference type="Proteomes" id="UP000596742"/>
    </source>
</evidence>
<sequence>MSVFKSIAAGFKSITSRDTVKQDIPIGVSKSSVNFDAGAELLDSYQDIWKELHDNCQQNARRAEDSDSQITELYIRYDRQQEMMSQLHESLVSLPILVSHLQQATDLLASLEGEYEKVNTALINLEDVIEEKELMNAQFIDTQKLSGYNQRKQDELENCKGNCIHSSFDTQKLSGYNQRKQDELENCKVQLARDHAKKIHDYEKRKKNIQKEREEAFQDAFEDDLDYFKTYGRLDKVSVTSSEGSKKVDIADFSFEEEDDALDEFLGSTEVTPGNENLTESFEETENVFSEDDYIPKLDEESDLIKSGDTATSDSDVENRQANIVEQQNSIQTWINNSSPKEKGSGEGQETKNNSTNIGGEKTGQESDALEKTEKNKDGSAEHS</sequence>
<comment type="similarity">
    <text evidence="1">Belongs to the dysbindin family.</text>
</comment>
<comment type="caution">
    <text evidence="4">The sequence shown here is derived from an EMBL/GenBank/DDBJ whole genome shotgun (WGS) entry which is preliminary data.</text>
</comment>
<feature type="compositionally biased region" description="Basic and acidic residues" evidence="3">
    <location>
        <begin position="294"/>
        <end position="306"/>
    </location>
</feature>
<dbReference type="InterPro" id="IPR007531">
    <property type="entry name" value="Dysbindin"/>
</dbReference>
<feature type="compositionally biased region" description="Polar residues" evidence="3">
    <location>
        <begin position="309"/>
        <end position="339"/>
    </location>
</feature>
<keyword evidence="2" id="KW-0175">Coiled coil</keyword>
<feature type="coiled-coil region" evidence="2">
    <location>
        <begin position="101"/>
        <end position="128"/>
    </location>
</feature>
<dbReference type="PANTHER" id="PTHR16294:SF6">
    <property type="entry name" value="DYNAMIN N-TERMINAL DOMAIN-CONTAINING PROTEIN"/>
    <property type="match status" value="1"/>
</dbReference>
<feature type="compositionally biased region" description="Acidic residues" evidence="3">
    <location>
        <begin position="281"/>
        <end position="293"/>
    </location>
</feature>
<accession>A0A8B6DKF9</accession>
<feature type="compositionally biased region" description="Basic and acidic residues" evidence="3">
    <location>
        <begin position="363"/>
        <end position="384"/>
    </location>
</feature>
<evidence type="ECO:0008006" key="6">
    <source>
        <dbReference type="Google" id="ProtNLM"/>
    </source>
</evidence>
<protein>
    <recommendedName>
        <fullName evidence="6">Dysbindin</fullName>
    </recommendedName>
</protein>
<dbReference type="EMBL" id="UYJE01003583">
    <property type="protein sequence ID" value="VDI20474.1"/>
    <property type="molecule type" value="Genomic_DNA"/>
</dbReference>
<feature type="coiled-coil region" evidence="2">
    <location>
        <begin position="192"/>
        <end position="219"/>
    </location>
</feature>
<feature type="region of interest" description="Disordered" evidence="3">
    <location>
        <begin position="267"/>
        <end position="384"/>
    </location>
</feature>
<reference evidence="4" key="1">
    <citation type="submission" date="2018-11" db="EMBL/GenBank/DDBJ databases">
        <authorList>
            <person name="Alioto T."/>
            <person name="Alioto T."/>
        </authorList>
    </citation>
    <scope>NUCLEOTIDE SEQUENCE</scope>
</reference>
<evidence type="ECO:0000256" key="1">
    <source>
        <dbReference type="ARBA" id="ARBA00008686"/>
    </source>
</evidence>